<sequence length="38" mass="4030">MIGSPELAGSVLLPVFFICSSQAEAGHVYGLQIRIIVI</sequence>
<proteinExistence type="predicted"/>
<dbReference type="AlphaFoldDB" id="A0A433SAL9"/>
<name>A0A433SAL9_9BURK</name>
<evidence type="ECO:0000313" key="1">
    <source>
        <dbReference type="EMBL" id="RUS65775.1"/>
    </source>
</evidence>
<protein>
    <submittedName>
        <fullName evidence="1">Uncharacterized protein</fullName>
    </submittedName>
</protein>
<evidence type="ECO:0000313" key="2">
    <source>
        <dbReference type="Proteomes" id="UP000286947"/>
    </source>
</evidence>
<accession>A0A433SAL9</accession>
<dbReference type="Proteomes" id="UP000286947">
    <property type="component" value="Unassembled WGS sequence"/>
</dbReference>
<dbReference type="EMBL" id="PQSP01000009">
    <property type="protein sequence ID" value="RUS65775.1"/>
    <property type="molecule type" value="Genomic_DNA"/>
</dbReference>
<organism evidence="1 2">
    <name type="scientific">Saezia sanguinis</name>
    <dbReference type="NCBI Taxonomy" id="1965230"/>
    <lineage>
        <taxon>Bacteria</taxon>
        <taxon>Pseudomonadati</taxon>
        <taxon>Pseudomonadota</taxon>
        <taxon>Betaproteobacteria</taxon>
        <taxon>Burkholderiales</taxon>
        <taxon>Saeziaceae</taxon>
        <taxon>Saezia</taxon>
    </lineage>
</organism>
<keyword evidence="2" id="KW-1185">Reference proteome</keyword>
<comment type="caution">
    <text evidence="1">The sequence shown here is derived from an EMBL/GenBank/DDBJ whole genome shotgun (WGS) entry which is preliminary data.</text>
</comment>
<reference evidence="1 2" key="1">
    <citation type="submission" date="2018-01" db="EMBL/GenBank/DDBJ databases">
        <title>Saezia sanguinis gen. nov., sp. nov., in the order Burkholderiales isolated from human blood.</title>
        <authorList>
            <person name="Medina-Pascual M.J."/>
            <person name="Valdezate S."/>
            <person name="Monzon S."/>
            <person name="Cuesta I."/>
            <person name="Carrasco G."/>
            <person name="Villalon P."/>
            <person name="Saez-Nieto J.A."/>
        </authorList>
    </citation>
    <scope>NUCLEOTIDE SEQUENCE [LARGE SCALE GENOMIC DNA]</scope>
    <source>
        <strain evidence="1 2">CNM695-12</strain>
    </source>
</reference>
<gene>
    <name evidence="1" type="ORF">CUZ56_02620</name>
</gene>